<comment type="function">
    <text evidence="1 11">Catalyzes the reversible adenylation of nicotinate mononucleotide (NaMN) to nicotinic acid adenine dinucleotide (NaAD).</text>
</comment>
<dbReference type="HAMAP" id="MF_00244">
    <property type="entry name" value="NaMN_adenylyltr"/>
    <property type="match status" value="1"/>
</dbReference>
<keyword evidence="6 11" id="KW-0548">Nucleotidyltransferase</keyword>
<dbReference type="InterPro" id="IPR014729">
    <property type="entry name" value="Rossmann-like_a/b/a_fold"/>
</dbReference>
<dbReference type="RefSeq" id="WP_146443114.1">
    <property type="nucleotide sequence ID" value="NZ_SJPR01000001.1"/>
</dbReference>
<dbReference type="GO" id="GO:0005524">
    <property type="term" value="F:ATP binding"/>
    <property type="evidence" value="ECO:0007669"/>
    <property type="project" value="UniProtKB-KW"/>
</dbReference>
<dbReference type="CDD" id="cd02165">
    <property type="entry name" value="NMNAT"/>
    <property type="match status" value="1"/>
</dbReference>
<evidence type="ECO:0000256" key="10">
    <source>
        <dbReference type="ARBA" id="ARBA00048721"/>
    </source>
</evidence>
<evidence type="ECO:0000256" key="5">
    <source>
        <dbReference type="ARBA" id="ARBA00022679"/>
    </source>
</evidence>
<evidence type="ECO:0000256" key="8">
    <source>
        <dbReference type="ARBA" id="ARBA00022840"/>
    </source>
</evidence>
<dbReference type="InterPro" id="IPR004821">
    <property type="entry name" value="Cyt_trans-like"/>
</dbReference>
<keyword evidence="14" id="KW-1185">Reference proteome</keyword>
<dbReference type="Proteomes" id="UP000317421">
    <property type="component" value="Unassembled WGS sequence"/>
</dbReference>
<dbReference type="NCBIfam" id="TIGR00125">
    <property type="entry name" value="cyt_tran_rel"/>
    <property type="match status" value="1"/>
</dbReference>
<sequence length="188" mass="20312">MRLGLFGGSFDPVHNGHLALAACCAEQGQLDAVWLIPAAVQPLKPDGPVAADADRVAMLRLATEGQAGREVSTIEIDRGGVSYTVDTLRQMRGQLPDAELFFLMGADTLRDFSSWREPAEVLRLARPMVVQRPGEGGVATEVPHLRIDMPPMAVSSSDLRRRIAAGESIVGLVPDTVAEYIARHGLYR</sequence>
<dbReference type="EC" id="2.7.7.18" evidence="11"/>
<evidence type="ECO:0000256" key="6">
    <source>
        <dbReference type="ARBA" id="ARBA00022695"/>
    </source>
</evidence>
<feature type="domain" description="Cytidyltransferase-like" evidence="12">
    <location>
        <begin position="5"/>
        <end position="162"/>
    </location>
</feature>
<comment type="similarity">
    <text evidence="3 11">Belongs to the NadD family.</text>
</comment>
<evidence type="ECO:0000259" key="12">
    <source>
        <dbReference type="Pfam" id="PF01467"/>
    </source>
</evidence>
<dbReference type="NCBIfam" id="NF000840">
    <property type="entry name" value="PRK00071.1-3"/>
    <property type="match status" value="1"/>
</dbReference>
<comment type="catalytic activity">
    <reaction evidence="10 11">
        <text>nicotinate beta-D-ribonucleotide + ATP + H(+) = deamido-NAD(+) + diphosphate</text>
        <dbReference type="Rhea" id="RHEA:22860"/>
        <dbReference type="ChEBI" id="CHEBI:15378"/>
        <dbReference type="ChEBI" id="CHEBI:30616"/>
        <dbReference type="ChEBI" id="CHEBI:33019"/>
        <dbReference type="ChEBI" id="CHEBI:57502"/>
        <dbReference type="ChEBI" id="CHEBI:58437"/>
        <dbReference type="EC" id="2.7.7.18"/>
    </reaction>
</comment>
<dbReference type="SUPFAM" id="SSF52374">
    <property type="entry name" value="Nucleotidylyl transferase"/>
    <property type="match status" value="1"/>
</dbReference>
<dbReference type="PROSITE" id="PS51257">
    <property type="entry name" value="PROKAR_LIPOPROTEIN"/>
    <property type="match status" value="1"/>
</dbReference>
<evidence type="ECO:0000256" key="3">
    <source>
        <dbReference type="ARBA" id="ARBA00009014"/>
    </source>
</evidence>
<keyword evidence="9 11" id="KW-0520">NAD</keyword>
<evidence type="ECO:0000256" key="11">
    <source>
        <dbReference type="HAMAP-Rule" id="MF_00244"/>
    </source>
</evidence>
<dbReference type="Pfam" id="PF01467">
    <property type="entry name" value="CTP_transf_like"/>
    <property type="match status" value="1"/>
</dbReference>
<keyword evidence="7 11" id="KW-0547">Nucleotide-binding</keyword>
<dbReference type="Gene3D" id="3.40.50.620">
    <property type="entry name" value="HUPs"/>
    <property type="match status" value="1"/>
</dbReference>
<accession>A0A5C6ANR3</accession>
<comment type="caution">
    <text evidence="13">The sequence shown here is derived from an EMBL/GenBank/DDBJ whole genome shotgun (WGS) entry which is preliminary data.</text>
</comment>
<gene>
    <name evidence="11 13" type="primary">nadD</name>
    <name evidence="13" type="ORF">Pla108_07460</name>
</gene>
<evidence type="ECO:0000256" key="4">
    <source>
        <dbReference type="ARBA" id="ARBA00022642"/>
    </source>
</evidence>
<proteinExistence type="inferred from homology"/>
<evidence type="ECO:0000256" key="2">
    <source>
        <dbReference type="ARBA" id="ARBA00005019"/>
    </source>
</evidence>
<dbReference type="AlphaFoldDB" id="A0A5C6ANR3"/>
<evidence type="ECO:0000256" key="7">
    <source>
        <dbReference type="ARBA" id="ARBA00022741"/>
    </source>
</evidence>
<organism evidence="13 14">
    <name type="scientific">Botrimarina colliarenosi</name>
    <dbReference type="NCBI Taxonomy" id="2528001"/>
    <lineage>
        <taxon>Bacteria</taxon>
        <taxon>Pseudomonadati</taxon>
        <taxon>Planctomycetota</taxon>
        <taxon>Planctomycetia</taxon>
        <taxon>Pirellulales</taxon>
        <taxon>Lacipirellulaceae</taxon>
        <taxon>Botrimarina</taxon>
    </lineage>
</organism>
<dbReference type="InterPro" id="IPR005248">
    <property type="entry name" value="NadD/NMNAT"/>
</dbReference>
<reference evidence="13 14" key="1">
    <citation type="submission" date="2019-02" db="EMBL/GenBank/DDBJ databases">
        <title>Deep-cultivation of Planctomycetes and their phenomic and genomic characterization uncovers novel biology.</title>
        <authorList>
            <person name="Wiegand S."/>
            <person name="Jogler M."/>
            <person name="Boedeker C."/>
            <person name="Pinto D."/>
            <person name="Vollmers J."/>
            <person name="Rivas-Marin E."/>
            <person name="Kohn T."/>
            <person name="Peeters S.H."/>
            <person name="Heuer A."/>
            <person name="Rast P."/>
            <person name="Oberbeckmann S."/>
            <person name="Bunk B."/>
            <person name="Jeske O."/>
            <person name="Meyerdierks A."/>
            <person name="Storesund J.E."/>
            <person name="Kallscheuer N."/>
            <person name="Luecker S."/>
            <person name="Lage O.M."/>
            <person name="Pohl T."/>
            <person name="Merkel B.J."/>
            <person name="Hornburger P."/>
            <person name="Mueller R.-W."/>
            <person name="Bruemmer F."/>
            <person name="Labrenz M."/>
            <person name="Spormann A.M."/>
            <person name="Op Den Camp H."/>
            <person name="Overmann J."/>
            <person name="Amann R."/>
            <person name="Jetten M.S.M."/>
            <person name="Mascher T."/>
            <person name="Medema M.H."/>
            <person name="Devos D.P."/>
            <person name="Kaster A.-K."/>
            <person name="Ovreas L."/>
            <person name="Rohde M."/>
            <person name="Galperin M.Y."/>
            <person name="Jogler C."/>
        </authorList>
    </citation>
    <scope>NUCLEOTIDE SEQUENCE [LARGE SCALE GENOMIC DNA]</scope>
    <source>
        <strain evidence="13 14">Pla108</strain>
    </source>
</reference>
<dbReference type="PANTHER" id="PTHR39321">
    <property type="entry name" value="NICOTINATE-NUCLEOTIDE ADENYLYLTRANSFERASE-RELATED"/>
    <property type="match status" value="1"/>
</dbReference>
<dbReference type="UniPathway" id="UPA00253">
    <property type="reaction ID" value="UER00332"/>
</dbReference>
<dbReference type="EMBL" id="SJPR01000001">
    <property type="protein sequence ID" value="TWT99803.1"/>
    <property type="molecule type" value="Genomic_DNA"/>
</dbReference>
<dbReference type="OrthoDB" id="5295945at2"/>
<keyword evidence="5 11" id="KW-0808">Transferase</keyword>
<protein>
    <recommendedName>
        <fullName evidence="11">Probable nicotinate-nucleotide adenylyltransferase</fullName>
        <ecNumber evidence="11">2.7.7.18</ecNumber>
    </recommendedName>
    <alternativeName>
        <fullName evidence="11">Deamido-NAD(+) diphosphorylase</fullName>
    </alternativeName>
    <alternativeName>
        <fullName evidence="11">Deamido-NAD(+) pyrophosphorylase</fullName>
    </alternativeName>
    <alternativeName>
        <fullName evidence="11">Nicotinate mononucleotide adenylyltransferase</fullName>
        <shortName evidence="11">NaMN adenylyltransferase</shortName>
    </alternativeName>
</protein>
<dbReference type="GO" id="GO:0009435">
    <property type="term" value="P:NAD+ biosynthetic process"/>
    <property type="evidence" value="ECO:0007669"/>
    <property type="project" value="UniProtKB-UniRule"/>
</dbReference>
<evidence type="ECO:0000256" key="9">
    <source>
        <dbReference type="ARBA" id="ARBA00023027"/>
    </source>
</evidence>
<comment type="pathway">
    <text evidence="2 11">Cofactor biosynthesis; NAD(+) biosynthesis; deamido-NAD(+) from nicotinate D-ribonucleotide: step 1/1.</text>
</comment>
<name>A0A5C6ANR3_9BACT</name>
<keyword evidence="8 11" id="KW-0067">ATP-binding</keyword>
<keyword evidence="4 11" id="KW-0662">Pyridine nucleotide biosynthesis</keyword>
<dbReference type="NCBIfam" id="TIGR00482">
    <property type="entry name" value="nicotinate (nicotinamide) nucleotide adenylyltransferase"/>
    <property type="match status" value="1"/>
</dbReference>
<dbReference type="PANTHER" id="PTHR39321:SF3">
    <property type="entry name" value="PHOSPHOPANTETHEINE ADENYLYLTRANSFERASE"/>
    <property type="match status" value="1"/>
</dbReference>
<evidence type="ECO:0000256" key="1">
    <source>
        <dbReference type="ARBA" id="ARBA00002324"/>
    </source>
</evidence>
<dbReference type="GO" id="GO:0004515">
    <property type="term" value="F:nicotinate-nucleotide adenylyltransferase activity"/>
    <property type="evidence" value="ECO:0007669"/>
    <property type="project" value="UniProtKB-UniRule"/>
</dbReference>
<evidence type="ECO:0000313" key="13">
    <source>
        <dbReference type="EMBL" id="TWT99803.1"/>
    </source>
</evidence>
<evidence type="ECO:0000313" key="14">
    <source>
        <dbReference type="Proteomes" id="UP000317421"/>
    </source>
</evidence>